<evidence type="ECO:0000313" key="3">
    <source>
        <dbReference type="Proteomes" id="UP000636479"/>
    </source>
</evidence>
<dbReference type="GeneID" id="59350988"/>
<keyword evidence="3" id="KW-1185">Reference proteome</keyword>
<feature type="region of interest" description="Disordered" evidence="1">
    <location>
        <begin position="190"/>
        <end position="222"/>
    </location>
</feature>
<reference evidence="2" key="1">
    <citation type="submission" date="2020-05" db="EMBL/GenBank/DDBJ databases">
        <title>Mycena genomes resolve the evolution of fungal bioluminescence.</title>
        <authorList>
            <person name="Tsai I.J."/>
        </authorList>
    </citation>
    <scope>NUCLEOTIDE SEQUENCE</scope>
    <source>
        <strain evidence="2">171206Taipei</strain>
    </source>
</reference>
<dbReference type="AlphaFoldDB" id="A0A8H6S4F5"/>
<dbReference type="InterPro" id="IPR018608">
    <property type="entry name" value="Gti1/Pac2"/>
</dbReference>
<gene>
    <name evidence="2" type="ORF">MIND_01196200</name>
</gene>
<evidence type="ECO:0000313" key="2">
    <source>
        <dbReference type="EMBL" id="KAF7292970.1"/>
    </source>
</evidence>
<dbReference type="PANTHER" id="PTHR28027">
    <property type="entry name" value="TRANSCRIPTIONAL REGULATOR MIT1"/>
    <property type="match status" value="1"/>
</dbReference>
<dbReference type="OrthoDB" id="5572844at2759"/>
<dbReference type="Proteomes" id="UP000636479">
    <property type="component" value="Unassembled WGS sequence"/>
</dbReference>
<protein>
    <submittedName>
        <fullName evidence="2">Uncharacterized protein</fullName>
    </submittedName>
</protein>
<organism evidence="2 3">
    <name type="scientific">Mycena indigotica</name>
    <dbReference type="NCBI Taxonomy" id="2126181"/>
    <lineage>
        <taxon>Eukaryota</taxon>
        <taxon>Fungi</taxon>
        <taxon>Dikarya</taxon>
        <taxon>Basidiomycota</taxon>
        <taxon>Agaricomycotina</taxon>
        <taxon>Agaricomycetes</taxon>
        <taxon>Agaricomycetidae</taxon>
        <taxon>Agaricales</taxon>
        <taxon>Marasmiineae</taxon>
        <taxon>Mycenaceae</taxon>
        <taxon>Mycena</taxon>
    </lineage>
</organism>
<proteinExistence type="predicted"/>
<dbReference type="GO" id="GO:0003677">
    <property type="term" value="F:DNA binding"/>
    <property type="evidence" value="ECO:0007669"/>
    <property type="project" value="TreeGrafter"/>
</dbReference>
<sequence>MSNPSGPCFGSVRTTLDALTLIHAARGGRVPYISQQLNKVQCKAFVKSGAIFIFSPEESNIKRWMDGLTWSTSRAIGNFLFYHELDRDPSRDIPPKASKDFKPNGLIKKAITMHVAETEYRVISYYTVSDLVKGELDTPCSSSMAVTPMDVQTLHNDKLPFSLRFEQDIQSLSLNAWLFRIDMTVDPWATSSDGRSAARKPQTKATTDDASVVRSKRGKRSSDGRWFHVEYFKKS</sequence>
<comment type="caution">
    <text evidence="2">The sequence shown here is derived from an EMBL/GenBank/DDBJ whole genome shotgun (WGS) entry which is preliminary data.</text>
</comment>
<name>A0A8H6S4F5_9AGAR</name>
<dbReference type="Pfam" id="PF09729">
    <property type="entry name" value="Gti1_Pac2"/>
    <property type="match status" value="1"/>
</dbReference>
<accession>A0A8H6S4F5</accession>
<dbReference type="EMBL" id="JACAZF010000011">
    <property type="protein sequence ID" value="KAF7292970.1"/>
    <property type="molecule type" value="Genomic_DNA"/>
</dbReference>
<evidence type="ECO:0000256" key="1">
    <source>
        <dbReference type="SAM" id="MobiDB-lite"/>
    </source>
</evidence>
<dbReference type="RefSeq" id="XP_037215398.1">
    <property type="nucleotide sequence ID" value="XM_037368472.1"/>
</dbReference>
<dbReference type="PANTHER" id="PTHR28027:SF2">
    <property type="entry name" value="TRANSCRIPTIONAL REGULATOR MIT1"/>
    <property type="match status" value="1"/>
</dbReference>